<accession>A0AAJ1STF0</accession>
<organism evidence="1 2">
    <name type="scientific">Pseudarthrobacter niigatensis</name>
    <dbReference type="NCBI Taxonomy" id="369935"/>
    <lineage>
        <taxon>Bacteria</taxon>
        <taxon>Bacillati</taxon>
        <taxon>Actinomycetota</taxon>
        <taxon>Actinomycetes</taxon>
        <taxon>Micrococcales</taxon>
        <taxon>Micrococcaceae</taxon>
        <taxon>Pseudarthrobacter</taxon>
    </lineage>
</organism>
<dbReference type="AlphaFoldDB" id="A0AAJ1STF0"/>
<keyword evidence="2" id="KW-1185">Reference proteome</keyword>
<gene>
    <name evidence="1" type="ORF">J2T23_002880</name>
</gene>
<dbReference type="Proteomes" id="UP001239267">
    <property type="component" value="Unassembled WGS sequence"/>
</dbReference>
<evidence type="ECO:0000313" key="2">
    <source>
        <dbReference type="Proteomes" id="UP001239267"/>
    </source>
</evidence>
<comment type="caution">
    <text evidence="1">The sequence shown here is derived from an EMBL/GenBank/DDBJ whole genome shotgun (WGS) entry which is preliminary data.</text>
</comment>
<dbReference type="EMBL" id="JAUSTB010000009">
    <property type="protein sequence ID" value="MDQ0146977.1"/>
    <property type="molecule type" value="Genomic_DNA"/>
</dbReference>
<sequence length="45" mass="5161">MVHKDWGLGLVMRHEDDVITVLFEQEGYKTLSRAAVVEHQLLKPA</sequence>
<dbReference type="Pfam" id="PF12073">
    <property type="entry name" value="DUF3553"/>
    <property type="match status" value="1"/>
</dbReference>
<reference evidence="1 2" key="1">
    <citation type="submission" date="2023-07" db="EMBL/GenBank/DDBJ databases">
        <title>Sorghum-associated microbial communities from plants grown in Nebraska, USA.</title>
        <authorList>
            <person name="Schachtman D."/>
        </authorList>
    </citation>
    <scope>NUCLEOTIDE SEQUENCE [LARGE SCALE GENOMIC DNA]</scope>
    <source>
        <strain evidence="1 2">DS1001</strain>
    </source>
</reference>
<protein>
    <recommendedName>
        <fullName evidence="3">DUF3553 domain-containing protein</fullName>
    </recommendedName>
</protein>
<dbReference type="InterPro" id="IPR021938">
    <property type="entry name" value="DUF3553"/>
</dbReference>
<proteinExistence type="predicted"/>
<evidence type="ECO:0008006" key="3">
    <source>
        <dbReference type="Google" id="ProtNLM"/>
    </source>
</evidence>
<name>A0AAJ1STF0_9MICC</name>
<evidence type="ECO:0000313" key="1">
    <source>
        <dbReference type="EMBL" id="MDQ0146977.1"/>
    </source>
</evidence>